<reference evidence="1 2" key="1">
    <citation type="submission" date="2016-03" db="EMBL/GenBank/DDBJ databases">
        <title>Shallow-sea hydrothermal system.</title>
        <authorList>
            <person name="Tang K."/>
        </authorList>
    </citation>
    <scope>NUCLEOTIDE SEQUENCE [LARGE SCALE GENOMIC DNA]</scope>
    <source>
        <strain evidence="1 2">JLT9</strain>
    </source>
</reference>
<organism evidence="1 2">
    <name type="scientific">Serinicoccus hydrothermalis</name>
    <dbReference type="NCBI Taxonomy" id="1758689"/>
    <lineage>
        <taxon>Bacteria</taxon>
        <taxon>Bacillati</taxon>
        <taxon>Actinomycetota</taxon>
        <taxon>Actinomycetes</taxon>
        <taxon>Micrococcales</taxon>
        <taxon>Ornithinimicrobiaceae</taxon>
        <taxon>Serinicoccus</taxon>
    </lineage>
</organism>
<dbReference type="STRING" id="1758689.SGUI_0688"/>
<dbReference type="OrthoDB" id="4861821at2"/>
<sequence length="227" mass="23598">MSVEVRDGGLLVDTATWAGWADGGEVPQEARELIEQVPGGEQGLDAARAPLVVVQIQTATPGGVFTHEAWVGAEAVAVLVDLEGTDRRRVVVLPPDHLGAALARVVGIAPRAHAQADREPREVSAEALEAWFDPQASAEERAAADLGADRSWRLVAAAVGSTQAPLMLAALDGRTSGVWVVEASEEALRLVPTTPTQVWRGLTGLLPSLVPQADPGGPGDTPPDAEA</sequence>
<dbReference type="RefSeq" id="WP_066636380.1">
    <property type="nucleotide sequence ID" value="NZ_CP014989.1"/>
</dbReference>
<accession>A0A1B1N9J6</accession>
<dbReference type="KEGG" id="serj:SGUI_0688"/>
<evidence type="ECO:0000313" key="1">
    <source>
        <dbReference type="EMBL" id="ANS78084.1"/>
    </source>
</evidence>
<dbReference type="Proteomes" id="UP000092482">
    <property type="component" value="Chromosome"/>
</dbReference>
<gene>
    <name evidence="1" type="ORF">SGUI_0688</name>
</gene>
<evidence type="ECO:0000313" key="2">
    <source>
        <dbReference type="Proteomes" id="UP000092482"/>
    </source>
</evidence>
<dbReference type="EMBL" id="CP014989">
    <property type="protein sequence ID" value="ANS78084.1"/>
    <property type="molecule type" value="Genomic_DNA"/>
</dbReference>
<keyword evidence="2" id="KW-1185">Reference proteome</keyword>
<protein>
    <submittedName>
        <fullName evidence="1">Uncharacterized protein</fullName>
    </submittedName>
</protein>
<dbReference type="AlphaFoldDB" id="A0A1B1N9J6"/>
<proteinExistence type="predicted"/>
<name>A0A1B1N9J6_9MICO</name>